<evidence type="ECO:0000313" key="2">
    <source>
        <dbReference type="EMBL" id="MBJ7601089.1"/>
    </source>
</evidence>
<accession>A0A934K6T7</accession>
<dbReference type="RefSeq" id="WP_338205164.1">
    <property type="nucleotide sequence ID" value="NZ_JAEKNR010000234.1"/>
</dbReference>
<evidence type="ECO:0000313" key="3">
    <source>
        <dbReference type="Proteomes" id="UP000612893"/>
    </source>
</evidence>
<dbReference type="AlphaFoldDB" id="A0A934K6T7"/>
<keyword evidence="1" id="KW-0472">Membrane</keyword>
<reference evidence="2" key="1">
    <citation type="submission" date="2020-10" db="EMBL/GenBank/DDBJ databases">
        <title>Ca. Dormibacterota MAGs.</title>
        <authorList>
            <person name="Montgomery K."/>
        </authorList>
    </citation>
    <scope>NUCLEOTIDE SEQUENCE [LARGE SCALE GENOMIC DNA]</scope>
    <source>
        <strain evidence="2">SC8812_S17_10</strain>
    </source>
</reference>
<protein>
    <submittedName>
        <fullName evidence="2">Uncharacterized protein</fullName>
    </submittedName>
</protein>
<evidence type="ECO:0000256" key="1">
    <source>
        <dbReference type="SAM" id="Phobius"/>
    </source>
</evidence>
<feature type="transmembrane region" description="Helical" evidence="1">
    <location>
        <begin position="34"/>
        <end position="54"/>
    </location>
</feature>
<keyword evidence="1" id="KW-1133">Transmembrane helix</keyword>
<comment type="caution">
    <text evidence="2">The sequence shown here is derived from an EMBL/GenBank/DDBJ whole genome shotgun (WGS) entry which is preliminary data.</text>
</comment>
<dbReference type="Proteomes" id="UP000612893">
    <property type="component" value="Unassembled WGS sequence"/>
</dbReference>
<proteinExistence type="predicted"/>
<sequence>MLGLLQPGLLVGVLLVLVLSQVLYAVWPYRRRSYLPALLVTALGVLLGQVWDVVGLPALRLGEANLLPAVIFAIALQPLADRLPIRFP</sequence>
<feature type="transmembrane region" description="Helical" evidence="1">
    <location>
        <begin position="6"/>
        <end position="27"/>
    </location>
</feature>
<dbReference type="EMBL" id="JAEKNR010000234">
    <property type="protein sequence ID" value="MBJ7601089.1"/>
    <property type="molecule type" value="Genomic_DNA"/>
</dbReference>
<gene>
    <name evidence="2" type="ORF">JF922_23830</name>
</gene>
<keyword evidence="3" id="KW-1185">Reference proteome</keyword>
<name>A0A934K6T7_9BACT</name>
<keyword evidence="1" id="KW-0812">Transmembrane</keyword>
<organism evidence="2 3">
    <name type="scientific">Candidatus Nephthysia bennettiae</name>
    <dbReference type="NCBI Taxonomy" id="3127016"/>
    <lineage>
        <taxon>Bacteria</taxon>
        <taxon>Bacillati</taxon>
        <taxon>Candidatus Dormiibacterota</taxon>
        <taxon>Candidatus Dormibacteria</taxon>
        <taxon>Candidatus Dormibacterales</taxon>
        <taxon>Candidatus Dormibacteraceae</taxon>
        <taxon>Candidatus Nephthysia</taxon>
    </lineage>
</organism>